<feature type="transmembrane region" description="Helical" evidence="1">
    <location>
        <begin position="173"/>
        <end position="192"/>
    </location>
</feature>
<keyword evidence="1" id="KW-1133">Transmembrane helix</keyword>
<organism evidence="2">
    <name type="scientific">Bifidobacterium aquikefiricola</name>
    <dbReference type="NCBI Taxonomy" id="3059038"/>
    <lineage>
        <taxon>Bacteria</taxon>
        <taxon>Bacillati</taxon>
        <taxon>Actinomycetota</taxon>
        <taxon>Actinomycetes</taxon>
        <taxon>Bifidobacteriales</taxon>
        <taxon>Bifidobacteriaceae</taxon>
        <taxon>Bifidobacterium</taxon>
    </lineage>
</organism>
<feature type="transmembrane region" description="Helical" evidence="1">
    <location>
        <begin position="134"/>
        <end position="153"/>
    </location>
</feature>
<evidence type="ECO:0000313" key="2">
    <source>
        <dbReference type="EMBL" id="XDS44287.1"/>
    </source>
</evidence>
<accession>A0AB39U5P3</accession>
<proteinExistence type="predicted"/>
<dbReference type="RefSeq" id="WP_369343879.1">
    <property type="nucleotide sequence ID" value="NZ_CP129674.1"/>
</dbReference>
<feature type="transmembrane region" description="Helical" evidence="1">
    <location>
        <begin position="62"/>
        <end position="81"/>
    </location>
</feature>
<protein>
    <submittedName>
        <fullName evidence="2">Uncharacterized protein</fullName>
    </submittedName>
</protein>
<evidence type="ECO:0000256" key="1">
    <source>
        <dbReference type="SAM" id="Phobius"/>
    </source>
</evidence>
<reference evidence="2" key="1">
    <citation type="submission" date="2023-07" db="EMBL/GenBank/DDBJ databases">
        <title>Bifidobacterium aquikefiriaerophilum sp. nov. and Bifidobacterium eccum sp. nov., isolated from water kefir.</title>
        <authorList>
            <person name="Breselge S."/>
            <person name="Bellassi P."/>
            <person name="Barcenilla C."/>
            <person name="Alvarez-Ordonez A."/>
            <person name="Morelli L."/>
            <person name="Cotter P.D."/>
        </authorList>
    </citation>
    <scope>NUCLEOTIDE SEQUENCE</scope>
    <source>
        <strain evidence="2">WK041_4_12</strain>
    </source>
</reference>
<feature type="transmembrane region" description="Helical" evidence="1">
    <location>
        <begin position="101"/>
        <end position="122"/>
    </location>
</feature>
<feature type="transmembrane region" description="Helical" evidence="1">
    <location>
        <begin position="241"/>
        <end position="266"/>
    </location>
</feature>
<keyword evidence="1" id="KW-0812">Transmembrane</keyword>
<dbReference type="KEGG" id="baqk:QN215_08460"/>
<dbReference type="EMBL" id="CP129674">
    <property type="protein sequence ID" value="XDS44287.1"/>
    <property type="molecule type" value="Genomic_DNA"/>
</dbReference>
<feature type="transmembrane region" description="Helical" evidence="1">
    <location>
        <begin position="40"/>
        <end position="57"/>
    </location>
</feature>
<keyword evidence="1" id="KW-0472">Membrane</keyword>
<gene>
    <name evidence="2" type="ORF">QN215_08460</name>
</gene>
<dbReference type="AlphaFoldDB" id="A0AB39U5P3"/>
<sequence>MVEGKVRVNRRDKTSSTSLWYRVMKTMQKALTGKVAGVQFAFYLVMLLGSFACTLLLPGLGAVVWSLAAGVVLLALFIAWWPFKTSNAAGGDLVVEWIGRIVAGIAGLISLVFAAMQLHSLLTPSAFGERERRLLSWAAVVVVLVTVLVIIGFVLQMTRRERTHLIRSLSESIFGSVACVAAGGWPFFAFLMRMLADGYQSRRATALVMVIVLALVILVAIGVAATLWWRDIRADEPGSWFGVAMLPVMFAGIAFYLLSVSVFYLLF</sequence>
<name>A0AB39U5P3_9BIFI</name>
<feature type="transmembrane region" description="Helical" evidence="1">
    <location>
        <begin position="204"/>
        <end position="229"/>
    </location>
</feature>